<reference evidence="2" key="1">
    <citation type="journal article" date="2014" name="Int. J. Syst. Evol. Microbiol.">
        <title>Complete genome sequence of Corynebacterium casei LMG S-19264T (=DSM 44701T), isolated from a smear-ripened cheese.</title>
        <authorList>
            <consortium name="US DOE Joint Genome Institute (JGI-PGF)"/>
            <person name="Walter F."/>
            <person name="Albersmeier A."/>
            <person name="Kalinowski J."/>
            <person name="Ruckert C."/>
        </authorList>
    </citation>
    <scope>NUCLEOTIDE SEQUENCE</scope>
    <source>
        <strain evidence="2">CGMCC 4.7430</strain>
    </source>
</reference>
<dbReference type="EMBL" id="BMNK01000009">
    <property type="protein sequence ID" value="GGP10790.1"/>
    <property type="molecule type" value="Genomic_DNA"/>
</dbReference>
<protein>
    <submittedName>
        <fullName evidence="2">Uncharacterized protein</fullName>
    </submittedName>
</protein>
<evidence type="ECO:0000313" key="3">
    <source>
        <dbReference type="Proteomes" id="UP000660745"/>
    </source>
</evidence>
<feature type="region of interest" description="Disordered" evidence="1">
    <location>
        <begin position="29"/>
        <end position="51"/>
    </location>
</feature>
<feature type="compositionally biased region" description="Basic and acidic residues" evidence="1">
    <location>
        <begin position="42"/>
        <end position="51"/>
    </location>
</feature>
<name>A0A918A881_9ACTN</name>
<accession>A0A918A881</accession>
<proteinExistence type="predicted"/>
<gene>
    <name evidence="2" type="ORF">GCM10012278_51840</name>
</gene>
<keyword evidence="3" id="KW-1185">Reference proteome</keyword>
<comment type="caution">
    <text evidence="2">The sequence shown here is derived from an EMBL/GenBank/DDBJ whole genome shotgun (WGS) entry which is preliminary data.</text>
</comment>
<sequence>MNKLRSVARSIYVVEAVYGKDAADHLAAGGTTGDFTTVGEPKPYRGEEYCG</sequence>
<dbReference type="AlphaFoldDB" id="A0A918A881"/>
<dbReference type="Proteomes" id="UP000660745">
    <property type="component" value="Unassembled WGS sequence"/>
</dbReference>
<evidence type="ECO:0000313" key="2">
    <source>
        <dbReference type="EMBL" id="GGP10790.1"/>
    </source>
</evidence>
<organism evidence="2 3">
    <name type="scientific">Nonomuraea glycinis</name>
    <dbReference type="NCBI Taxonomy" id="2047744"/>
    <lineage>
        <taxon>Bacteria</taxon>
        <taxon>Bacillati</taxon>
        <taxon>Actinomycetota</taxon>
        <taxon>Actinomycetes</taxon>
        <taxon>Streptosporangiales</taxon>
        <taxon>Streptosporangiaceae</taxon>
        <taxon>Nonomuraea</taxon>
    </lineage>
</organism>
<reference evidence="2" key="2">
    <citation type="submission" date="2020-09" db="EMBL/GenBank/DDBJ databases">
        <authorList>
            <person name="Sun Q."/>
            <person name="Zhou Y."/>
        </authorList>
    </citation>
    <scope>NUCLEOTIDE SEQUENCE</scope>
    <source>
        <strain evidence="2">CGMCC 4.7430</strain>
    </source>
</reference>
<evidence type="ECO:0000256" key="1">
    <source>
        <dbReference type="SAM" id="MobiDB-lite"/>
    </source>
</evidence>